<reference evidence="1 2" key="1">
    <citation type="submission" date="2021-09" db="EMBL/GenBank/DDBJ databases">
        <title>Genomic insights and catalytic innovation underlie evolution of tropane alkaloids biosynthesis.</title>
        <authorList>
            <person name="Wang Y.-J."/>
            <person name="Tian T."/>
            <person name="Huang J.-P."/>
            <person name="Huang S.-X."/>
        </authorList>
    </citation>
    <scope>NUCLEOTIDE SEQUENCE [LARGE SCALE GENOMIC DNA]</scope>
    <source>
        <strain evidence="1">KIB-2018</strain>
        <tissue evidence="1">Leaf</tissue>
    </source>
</reference>
<dbReference type="AlphaFoldDB" id="A0AAV8U4D2"/>
<comment type="caution">
    <text evidence="1">The sequence shown here is derived from an EMBL/GenBank/DDBJ whole genome shotgun (WGS) entry which is preliminary data.</text>
</comment>
<dbReference type="Proteomes" id="UP001159364">
    <property type="component" value="Linkage Group LG01"/>
</dbReference>
<protein>
    <submittedName>
        <fullName evidence="1">Uncharacterized protein</fullName>
    </submittedName>
</protein>
<evidence type="ECO:0000313" key="1">
    <source>
        <dbReference type="EMBL" id="KAJ8774115.1"/>
    </source>
</evidence>
<dbReference type="EMBL" id="JAIWQS010000001">
    <property type="protein sequence ID" value="KAJ8774115.1"/>
    <property type="molecule type" value="Genomic_DNA"/>
</dbReference>
<proteinExistence type="predicted"/>
<organism evidence="1 2">
    <name type="scientific">Erythroxylum novogranatense</name>
    <dbReference type="NCBI Taxonomy" id="1862640"/>
    <lineage>
        <taxon>Eukaryota</taxon>
        <taxon>Viridiplantae</taxon>
        <taxon>Streptophyta</taxon>
        <taxon>Embryophyta</taxon>
        <taxon>Tracheophyta</taxon>
        <taxon>Spermatophyta</taxon>
        <taxon>Magnoliopsida</taxon>
        <taxon>eudicotyledons</taxon>
        <taxon>Gunneridae</taxon>
        <taxon>Pentapetalae</taxon>
        <taxon>rosids</taxon>
        <taxon>fabids</taxon>
        <taxon>Malpighiales</taxon>
        <taxon>Erythroxylaceae</taxon>
        <taxon>Erythroxylum</taxon>
    </lineage>
</organism>
<evidence type="ECO:0000313" key="2">
    <source>
        <dbReference type="Proteomes" id="UP001159364"/>
    </source>
</evidence>
<sequence length="91" mass="9744">MWIGLIGVCGVVNCSVVDHWSGCLGANVSASVGVWCDSDWGGGLKGEHVKVRAPPDSLADIQSEREAENAAAQLKEAWKFLKHYYQSAGLL</sequence>
<accession>A0AAV8U4D2</accession>
<keyword evidence="2" id="KW-1185">Reference proteome</keyword>
<gene>
    <name evidence="1" type="ORF">K2173_009546</name>
</gene>
<name>A0AAV8U4D2_9ROSI</name>